<dbReference type="SUPFAM" id="SSF69287">
    <property type="entry name" value="Urease metallochaperone UreE, N-terminal domain"/>
    <property type="match status" value="1"/>
</dbReference>
<dbReference type="Proteomes" id="UP000641646">
    <property type="component" value="Unassembled WGS sequence"/>
</dbReference>
<dbReference type="GO" id="GO:0006457">
    <property type="term" value="P:protein folding"/>
    <property type="evidence" value="ECO:0007669"/>
    <property type="project" value="InterPro"/>
</dbReference>
<dbReference type="InterPro" id="IPR036118">
    <property type="entry name" value="UreE_N_sf"/>
</dbReference>
<sequence length="174" mass="19925">MTELAEIYLGNLAENATLSERIEKARQSEGFLEVDITEVDSRKGRIYARSNSGIDVGIVKSRDWLLREGDVLETAQGKLVLIHLRSQKVLVITFSEKISNFPIKLIHLGHVLGNHHWPIIVQDNKIYVELITDAEVVESTIRDFHIPGLQLEYELRSPHEHLSFSQHSEHHHHS</sequence>
<dbReference type="GO" id="GO:0016151">
    <property type="term" value="F:nickel cation binding"/>
    <property type="evidence" value="ECO:0007669"/>
    <property type="project" value="InterPro"/>
</dbReference>
<keyword evidence="1" id="KW-0963">Cytoplasm</keyword>
<feature type="domain" description="UreE urease accessory N-terminal" evidence="4">
    <location>
        <begin position="15"/>
        <end position="80"/>
    </location>
</feature>
<dbReference type="InterPro" id="IPR012406">
    <property type="entry name" value="UreE"/>
</dbReference>
<dbReference type="GO" id="GO:0005737">
    <property type="term" value="C:cytoplasm"/>
    <property type="evidence" value="ECO:0007669"/>
    <property type="project" value="UniProtKB-SubCell"/>
</dbReference>
<keyword evidence="6" id="KW-1185">Reference proteome</keyword>
<evidence type="ECO:0000256" key="2">
    <source>
        <dbReference type="ARBA" id="ARBA00022596"/>
    </source>
</evidence>
<organism evidence="5 6">
    <name type="scientific">Aerosakkonema funiforme FACHB-1375</name>
    <dbReference type="NCBI Taxonomy" id="2949571"/>
    <lineage>
        <taxon>Bacteria</taxon>
        <taxon>Bacillati</taxon>
        <taxon>Cyanobacteriota</taxon>
        <taxon>Cyanophyceae</taxon>
        <taxon>Oscillatoriophycideae</taxon>
        <taxon>Aerosakkonematales</taxon>
        <taxon>Aerosakkonemataceae</taxon>
        <taxon>Aerosakkonema</taxon>
    </lineage>
</organism>
<dbReference type="RefSeq" id="WP_190469761.1">
    <property type="nucleotide sequence ID" value="NZ_JACJPW010000072.1"/>
</dbReference>
<keyword evidence="3" id="KW-0143">Chaperone</keyword>
<evidence type="ECO:0000256" key="1">
    <source>
        <dbReference type="ARBA" id="ARBA00022490"/>
    </source>
</evidence>
<evidence type="ECO:0000256" key="3">
    <source>
        <dbReference type="ARBA" id="ARBA00023186"/>
    </source>
</evidence>
<reference evidence="5" key="2">
    <citation type="submission" date="2020-08" db="EMBL/GenBank/DDBJ databases">
        <authorList>
            <person name="Chen M."/>
            <person name="Teng W."/>
            <person name="Zhao L."/>
            <person name="Hu C."/>
            <person name="Zhou Y."/>
            <person name="Han B."/>
            <person name="Song L."/>
            <person name="Shu W."/>
        </authorList>
    </citation>
    <scope>NUCLEOTIDE SEQUENCE</scope>
    <source>
        <strain evidence="5">FACHB-1375</strain>
    </source>
</reference>
<reference evidence="5" key="1">
    <citation type="journal article" date="2015" name="ISME J.">
        <title>Draft Genome Sequence of Streptomyces incarnatus NRRL8089, which Produces the Nucleoside Antibiotic Sinefungin.</title>
        <authorList>
            <person name="Oshima K."/>
            <person name="Hattori M."/>
            <person name="Shimizu H."/>
            <person name="Fukuda K."/>
            <person name="Nemoto M."/>
            <person name="Inagaki K."/>
            <person name="Tamura T."/>
        </authorList>
    </citation>
    <scope>NUCLEOTIDE SEQUENCE</scope>
    <source>
        <strain evidence="5">FACHB-1375</strain>
    </source>
</reference>
<accession>A0A926VHM6</accession>
<dbReference type="GO" id="GO:0065003">
    <property type="term" value="P:protein-containing complex assembly"/>
    <property type="evidence" value="ECO:0007669"/>
    <property type="project" value="InterPro"/>
</dbReference>
<name>A0A926VHM6_9CYAN</name>
<keyword evidence="2" id="KW-0533">Nickel</keyword>
<gene>
    <name evidence="5" type="ORF">H6G03_23930</name>
</gene>
<evidence type="ECO:0000313" key="6">
    <source>
        <dbReference type="Proteomes" id="UP000641646"/>
    </source>
</evidence>
<dbReference type="EMBL" id="JACJPW010000072">
    <property type="protein sequence ID" value="MBD2184081.1"/>
    <property type="molecule type" value="Genomic_DNA"/>
</dbReference>
<dbReference type="GO" id="GO:0019627">
    <property type="term" value="P:urea metabolic process"/>
    <property type="evidence" value="ECO:0007669"/>
    <property type="project" value="InterPro"/>
</dbReference>
<dbReference type="AlphaFoldDB" id="A0A926VHM6"/>
<dbReference type="SMART" id="SM00988">
    <property type="entry name" value="UreE_N"/>
    <property type="match status" value="1"/>
</dbReference>
<evidence type="ECO:0000259" key="4">
    <source>
        <dbReference type="SMART" id="SM00988"/>
    </source>
</evidence>
<protein>
    <submittedName>
        <fullName evidence="5">Urease accessory protein UreE</fullName>
    </submittedName>
</protein>
<dbReference type="Gene3D" id="2.60.260.20">
    <property type="entry name" value="Urease metallochaperone UreE, N-terminal domain"/>
    <property type="match status" value="1"/>
</dbReference>
<dbReference type="PIRSF" id="PIRSF036402">
    <property type="entry name" value="Ureas_acces_UreE"/>
    <property type="match status" value="1"/>
</dbReference>
<proteinExistence type="predicted"/>
<comment type="caution">
    <text evidence="5">The sequence shown here is derived from an EMBL/GenBank/DDBJ whole genome shotgun (WGS) entry which is preliminary data.</text>
</comment>
<dbReference type="InterPro" id="IPR004029">
    <property type="entry name" value="UreE_N"/>
</dbReference>
<evidence type="ECO:0000313" key="5">
    <source>
        <dbReference type="EMBL" id="MBD2184081.1"/>
    </source>
</evidence>